<proteinExistence type="predicted"/>
<dbReference type="EMBL" id="KZ824544">
    <property type="protein sequence ID" value="RAK90630.1"/>
    <property type="molecule type" value="Genomic_DNA"/>
</dbReference>
<protein>
    <submittedName>
        <fullName evidence="1">PIN domain-like protein</fullName>
    </submittedName>
</protein>
<evidence type="ECO:0000313" key="1">
    <source>
        <dbReference type="EMBL" id="RAK90630.1"/>
    </source>
</evidence>
<keyword evidence="2" id="KW-1185">Reference proteome</keyword>
<gene>
    <name evidence="1" type="ORF">BO79DRAFT_244452</name>
</gene>
<accession>A0ACD1IJ42</accession>
<sequence length="1756" mass="195587">MSLILGRVPRFLSVRLATVGHAKPTQKATSLVRLISQNAAASSRSTEAKDLPLAYTWLTRTPGQITPDDVLSSVSPIPESLSLNYVPVLLVTTAFAHWIDVSSNRFLEQLINSLYLSTPNRESSGPLHAIVAVVDKLPDLRARLEGLVDSKISSDSDGVSLLLVKAENLQGTIAVPRRVRSMEAAESSLVFTFQNDTSSKTLQRSTHELGLRLANTIFINGNDTTLFGTRWTYTPSQQYTLEQSVNLSNCTVTSAVASVQNSFNLPLYPVGHRRRVISSMGNILRQLAKHLDSQSTEPMPASSELEKELPRYIEEHGIVDRRVSVWALIENSEKGFQLENNTNMQESLVKAIRAGGKLHRVMSGGGGWGKKQGLLSLDPETTFNETDNNQGLLGLDNIFADQETQNLSDISTPPPAFFEMPQLDQKSEHAPKPLRQDEGIRLKFGIVADSETIPSSSDGEEKDLGVVPQFFGALSEKAITYSQPVVGPEASNSLKSSAKFDIPGCHVDAPKHFIKSKTSPSLYAGLRYPVVNNVLEGLLLKVPCRRRVNGFYRTNSDNSLKPSRRPRSYTSRDSIPDSITCHKVSDDLIDASRLQLIRVVLCRQNNRLVVGFISYNFYDVMGVHGLWTVVHPCARPIKLETLNKKRLAVDASIWIYQFLKAVRDKEGNALRNSHIVGFFRRICKLLYFGIQPVFVFDGGAPVLKRQTIANRKKRREGRREDAVRTAGKLLAVQLQRSAEEEAAVRRRGRTTNEEEVPDNPVYVGDAFITEQEKKQTRSFKKKDAYHLPDLQTSLEEMGAPNDPRIMSQEELEEYARQFHQGEDINLYDFSKIDFDSPFFVSLPATDRYNILNAARLRSRLRMGYSKEQLDSMFPNRMAFSKFQIERVKERNDLTQRLMNINGMNGEDALYKSGQRIAGERGKEYVLVKDDTIEGGWVLGVVGNKEGQEDKPIDVDQYGQQLIFPGKEDNSDDDDGGFEDVPIEGLNRLPKLPFLQKGGFGESNRNQMRDSLDTGSPELQEANDDSLFVEGGQNELANHNHHTTDTLFDATGDDDDETLQRAIAMSLQSGVRADADTNDDDLPEIQLNQNYMSLPSIHEAPADLTDHSDDEEMDLVAALAQSKRVQKAPPKVAGNPFDGPLPFESLKPFKAGKSTNRGKSAEQESGATKPDNESSKTKDNQILPPWFSGPSQSVKDVEFVSDEVHHRPVAKPPSEQNVPDHVFIVGDEETMEDHDSGASKGSKPFIDLVPTPQSNGGGQESQIKLEVGPQVTPVEAQATETKDAEALEAHTGDIIPVDASNPSMTERHISIDDETDLRHAETSPSPEFEDVVIQPDSIPTEPTTLDQSDQVEEYYDDDNFSDPEDEQLLEQLAAEGEEHVRFAATLNSTSHTELPFDYEQELRQLRSQQKKDRRDADEVSQAMITECQQLLRLFGLPYVTAPMEAEAQCAELVSLGLVDGIITDDSDVFLFGGTRVYKNMFNQSKFVECYLTTDLEKEYSLFRTKLIRLAHLLGSDYTEGIPGIGPVTALEILTEFGTLEEFRDWWTQVQTGLNMGNDSHAIFYKKFKKHATKIFLPPSFPDPRVDAAYLEPEVDSDPSPFQWGVPDLHGLRDFLMSTVGWSQERTDEVLVPVIRDMNRREQEGTQSNITSFFSGPQGAGAFAPRVRNGGQTRMEKAFSRLRQQAVSVEQADSIGIDSHLHDPAADGSLESPVPSNLATGKETRPKRGRRGARNAPDGHDDMAERTATNKKRRTRAK</sequence>
<organism evidence="1 2">
    <name type="scientific">Aspergillus costaricaensis CBS 115574</name>
    <dbReference type="NCBI Taxonomy" id="1448317"/>
    <lineage>
        <taxon>Eukaryota</taxon>
        <taxon>Fungi</taxon>
        <taxon>Dikarya</taxon>
        <taxon>Ascomycota</taxon>
        <taxon>Pezizomycotina</taxon>
        <taxon>Eurotiomycetes</taxon>
        <taxon>Eurotiomycetidae</taxon>
        <taxon>Eurotiales</taxon>
        <taxon>Aspergillaceae</taxon>
        <taxon>Aspergillus</taxon>
        <taxon>Aspergillus subgen. Circumdati</taxon>
    </lineage>
</organism>
<dbReference type="Proteomes" id="UP000249748">
    <property type="component" value="Unassembled WGS sequence"/>
</dbReference>
<reference evidence="1" key="1">
    <citation type="submission" date="2018-02" db="EMBL/GenBank/DDBJ databases">
        <title>The genomes of Aspergillus section Nigri reveals drivers in fungal speciation.</title>
        <authorList>
            <consortium name="DOE Joint Genome Institute"/>
            <person name="Vesth T.C."/>
            <person name="Nybo J."/>
            <person name="Theobald S."/>
            <person name="Brandl J."/>
            <person name="Frisvad J.C."/>
            <person name="Nielsen K.F."/>
            <person name="Lyhne E.K."/>
            <person name="Kogle M.E."/>
            <person name="Kuo A."/>
            <person name="Riley R."/>
            <person name="Clum A."/>
            <person name="Nolan M."/>
            <person name="Lipzen A."/>
            <person name="Salamov A."/>
            <person name="Henrissat B."/>
            <person name="Wiebenga A."/>
            <person name="De vries R.P."/>
            <person name="Grigoriev I.V."/>
            <person name="Mortensen U.H."/>
            <person name="Andersen M.R."/>
            <person name="Baker S.E."/>
        </authorList>
    </citation>
    <scope>NUCLEOTIDE SEQUENCE</scope>
    <source>
        <strain evidence="1">CBS 115574</strain>
    </source>
</reference>
<name>A0ACD1IJ42_9EURO</name>
<evidence type="ECO:0000313" key="2">
    <source>
        <dbReference type="Proteomes" id="UP000249748"/>
    </source>
</evidence>